<dbReference type="AlphaFoldDB" id="A0A7C8LPA2"/>
<evidence type="ECO:0000259" key="6">
    <source>
        <dbReference type="Pfam" id="PF00294"/>
    </source>
</evidence>
<keyword evidence="2" id="KW-0808">Transferase</keyword>
<dbReference type="PROSITE" id="PS00584">
    <property type="entry name" value="PFKB_KINASES_2"/>
    <property type="match status" value="1"/>
</dbReference>
<dbReference type="InterPro" id="IPR011611">
    <property type="entry name" value="PfkB_dom"/>
</dbReference>
<reference evidence="7 8" key="1">
    <citation type="submission" date="2019-12" db="EMBL/GenBank/DDBJ databases">
        <title>Defluviitalea raffinosedens, isolated from a biogas fermenter, genome sequencing and characterization.</title>
        <authorList>
            <person name="Rettenmaier R."/>
            <person name="Schneider M."/>
            <person name="Neuhaus K."/>
            <person name="Liebl W."/>
            <person name="Zverlov V."/>
        </authorList>
    </citation>
    <scope>NUCLEOTIDE SEQUENCE [LARGE SCALE GENOMIC DNA]</scope>
    <source>
        <strain evidence="7 8">249c-K6</strain>
    </source>
</reference>
<dbReference type="Proteomes" id="UP000483018">
    <property type="component" value="Unassembled WGS sequence"/>
</dbReference>
<dbReference type="CDD" id="cd01167">
    <property type="entry name" value="bac_FRK"/>
    <property type="match status" value="1"/>
</dbReference>
<dbReference type="PANTHER" id="PTHR43085:SF1">
    <property type="entry name" value="PSEUDOURIDINE KINASE-RELATED"/>
    <property type="match status" value="1"/>
</dbReference>
<dbReference type="InterPro" id="IPR029056">
    <property type="entry name" value="Ribokinase-like"/>
</dbReference>
<dbReference type="Pfam" id="PF00294">
    <property type="entry name" value="PfkB"/>
    <property type="match status" value="1"/>
</dbReference>
<gene>
    <name evidence="7" type="ORF">GND95_09850</name>
</gene>
<keyword evidence="4 7" id="KW-0418">Kinase</keyword>
<evidence type="ECO:0000256" key="1">
    <source>
        <dbReference type="ARBA" id="ARBA00010688"/>
    </source>
</evidence>
<feature type="domain" description="Carbohydrate kinase PfkB" evidence="6">
    <location>
        <begin position="3"/>
        <end position="308"/>
    </location>
</feature>
<dbReference type="OrthoDB" id="9813569at2"/>
<dbReference type="Gene3D" id="3.40.1190.20">
    <property type="match status" value="1"/>
</dbReference>
<keyword evidence="5" id="KW-0067">ATP-binding</keyword>
<evidence type="ECO:0000256" key="2">
    <source>
        <dbReference type="ARBA" id="ARBA00022679"/>
    </source>
</evidence>
<keyword evidence="3" id="KW-0547">Nucleotide-binding</keyword>
<dbReference type="RefSeq" id="WP_158740882.1">
    <property type="nucleotide sequence ID" value="NZ_JAFBEP010000012.1"/>
</dbReference>
<evidence type="ECO:0000256" key="3">
    <source>
        <dbReference type="ARBA" id="ARBA00022741"/>
    </source>
</evidence>
<dbReference type="GO" id="GO:0016301">
    <property type="term" value="F:kinase activity"/>
    <property type="evidence" value="ECO:0007669"/>
    <property type="project" value="UniProtKB-KW"/>
</dbReference>
<evidence type="ECO:0000313" key="8">
    <source>
        <dbReference type="Proteomes" id="UP000483018"/>
    </source>
</evidence>
<dbReference type="InterPro" id="IPR002173">
    <property type="entry name" value="Carboh/pur_kinase_PfkB_CS"/>
</dbReference>
<organism evidence="7 8">
    <name type="scientific">Defluviitalea raffinosedens</name>
    <dbReference type="NCBI Taxonomy" id="1450156"/>
    <lineage>
        <taxon>Bacteria</taxon>
        <taxon>Bacillati</taxon>
        <taxon>Bacillota</taxon>
        <taxon>Clostridia</taxon>
        <taxon>Lachnospirales</taxon>
        <taxon>Defluviitaleaceae</taxon>
        <taxon>Defluviitalea</taxon>
    </lineage>
</organism>
<dbReference type="GO" id="GO:0005524">
    <property type="term" value="F:ATP binding"/>
    <property type="evidence" value="ECO:0007669"/>
    <property type="project" value="UniProtKB-KW"/>
</dbReference>
<protein>
    <submittedName>
        <fullName evidence="7">Carbohydrate kinase</fullName>
    </submittedName>
</protein>
<name>A0A7C8LPA2_9FIRM</name>
<comment type="similarity">
    <text evidence="1">Belongs to the carbohydrate kinase PfkB family.</text>
</comment>
<dbReference type="PANTHER" id="PTHR43085">
    <property type="entry name" value="HEXOKINASE FAMILY MEMBER"/>
    <property type="match status" value="1"/>
</dbReference>
<sequence length="322" mass="35933">MYDVVALGELLIDFTPAGLSSNQCFLFEQNPGGAPANVLSVLSKFNKATGFIGKLGNDQFGHFLKGVLDDINVSTEGIVFDDEVRTTLAFVHLDENGDRKFSFYRNPGADMMLKEEEINLEMIKNSKVFHFGSLSMTHEPARSATLKALKYAKEKDLLVSYDPNYRPLLWKSIEEAKQQIKEGLRYADILKVSEEELELITGIDDMKKATEFLYKGYDIPFITVTLGDKGSYFRKADDEGYVSPYKVKAIDTTGAGDGFLGALLYQILESGKVIKELEISELENMLRFSNATGALITMKRGAIPAIPTLEEVYDFIKTQGNH</sequence>
<evidence type="ECO:0000256" key="5">
    <source>
        <dbReference type="ARBA" id="ARBA00022840"/>
    </source>
</evidence>
<proteinExistence type="inferred from homology"/>
<accession>A0A7C8LPA2</accession>
<dbReference type="SUPFAM" id="SSF53613">
    <property type="entry name" value="Ribokinase-like"/>
    <property type="match status" value="1"/>
</dbReference>
<evidence type="ECO:0000313" key="7">
    <source>
        <dbReference type="EMBL" id="KAE9633169.1"/>
    </source>
</evidence>
<comment type="caution">
    <text evidence="7">The sequence shown here is derived from an EMBL/GenBank/DDBJ whole genome shotgun (WGS) entry which is preliminary data.</text>
</comment>
<keyword evidence="8" id="KW-1185">Reference proteome</keyword>
<dbReference type="EMBL" id="WSLF01000009">
    <property type="protein sequence ID" value="KAE9633169.1"/>
    <property type="molecule type" value="Genomic_DNA"/>
</dbReference>
<dbReference type="InterPro" id="IPR050306">
    <property type="entry name" value="PfkB_Carbo_kinase"/>
</dbReference>
<evidence type="ECO:0000256" key="4">
    <source>
        <dbReference type="ARBA" id="ARBA00022777"/>
    </source>
</evidence>